<dbReference type="AlphaFoldDB" id="A0A382KKN8"/>
<evidence type="ECO:0000313" key="1">
    <source>
        <dbReference type="EMBL" id="SVC23507.1"/>
    </source>
</evidence>
<feature type="non-terminal residue" evidence="1">
    <location>
        <position position="200"/>
    </location>
</feature>
<sequence>MLLHAQNEVCFEIVENPNAGDPAFQCFSKYINVLGCFEVYAQQNISDEKVLHVAAVAAELLDNDEDGVVDDEALFNELQYQQALMPVFTYDGNSCMDDFEDHYDGDGVSAVLFRNEIDPTQPGHWGDDATVEEVLHTINHVGHVSIYPDIFDLSPNSSIISDAMDIARGGQFIEVPNNYPEDAWYHYDDWTCDYECMAIE</sequence>
<dbReference type="EMBL" id="UINC01080507">
    <property type="protein sequence ID" value="SVC23507.1"/>
    <property type="molecule type" value="Genomic_DNA"/>
</dbReference>
<name>A0A382KKN8_9ZZZZ</name>
<accession>A0A382KKN8</accession>
<proteinExistence type="predicted"/>
<organism evidence="1">
    <name type="scientific">marine metagenome</name>
    <dbReference type="NCBI Taxonomy" id="408172"/>
    <lineage>
        <taxon>unclassified sequences</taxon>
        <taxon>metagenomes</taxon>
        <taxon>ecological metagenomes</taxon>
    </lineage>
</organism>
<gene>
    <name evidence="1" type="ORF">METZ01_LOCUS276361</name>
</gene>
<reference evidence="1" key="1">
    <citation type="submission" date="2018-05" db="EMBL/GenBank/DDBJ databases">
        <authorList>
            <person name="Lanie J.A."/>
            <person name="Ng W.-L."/>
            <person name="Kazmierczak K.M."/>
            <person name="Andrzejewski T.M."/>
            <person name="Davidsen T.M."/>
            <person name="Wayne K.J."/>
            <person name="Tettelin H."/>
            <person name="Glass J.I."/>
            <person name="Rusch D."/>
            <person name="Podicherti R."/>
            <person name="Tsui H.-C.T."/>
            <person name="Winkler M.E."/>
        </authorList>
    </citation>
    <scope>NUCLEOTIDE SEQUENCE</scope>
</reference>
<protein>
    <submittedName>
        <fullName evidence="1">Uncharacterized protein</fullName>
    </submittedName>
</protein>